<dbReference type="VEuPathDB" id="FungiDB:BDEG_21907"/>
<evidence type="ECO:0000256" key="3">
    <source>
        <dbReference type="PIRSR" id="PIRSR606689-1"/>
    </source>
</evidence>
<organism evidence="5 6">
    <name type="scientific">Batrachochytrium dendrobatidis (strain JEL423)</name>
    <dbReference type="NCBI Taxonomy" id="403673"/>
    <lineage>
        <taxon>Eukaryota</taxon>
        <taxon>Fungi</taxon>
        <taxon>Fungi incertae sedis</taxon>
        <taxon>Chytridiomycota</taxon>
        <taxon>Chytridiomycota incertae sedis</taxon>
        <taxon>Chytridiomycetes</taxon>
        <taxon>Rhizophydiales</taxon>
        <taxon>Rhizophydiales incertae sedis</taxon>
        <taxon>Batrachochytrium</taxon>
    </lineage>
</organism>
<dbReference type="AlphaFoldDB" id="A0A177WDS2"/>
<dbReference type="Gene3D" id="3.40.50.300">
    <property type="entry name" value="P-loop containing nucleotide triphosphate hydrolases"/>
    <property type="match status" value="1"/>
</dbReference>
<feature type="binding site" evidence="3">
    <location>
        <position position="87"/>
    </location>
    <ligand>
        <name>GTP</name>
        <dbReference type="ChEBI" id="CHEBI:37565"/>
    </ligand>
</feature>
<name>A0A177WDS2_BATDL</name>
<keyword evidence="4" id="KW-0460">Magnesium</keyword>
<dbReference type="InterPro" id="IPR006689">
    <property type="entry name" value="Small_GTPase_ARF/SAR"/>
</dbReference>
<feature type="binding site" evidence="4">
    <location>
        <position position="21"/>
    </location>
    <ligand>
        <name>Mg(2+)</name>
        <dbReference type="ChEBI" id="CHEBI:18420"/>
    </ligand>
</feature>
<evidence type="ECO:0000256" key="4">
    <source>
        <dbReference type="PIRSR" id="PIRSR606689-2"/>
    </source>
</evidence>
<dbReference type="SUPFAM" id="SSF52540">
    <property type="entry name" value="P-loop containing nucleoside triphosphate hydrolases"/>
    <property type="match status" value="1"/>
</dbReference>
<dbReference type="InterPro" id="IPR027417">
    <property type="entry name" value="P-loop_NTPase"/>
</dbReference>
<proteinExistence type="predicted"/>
<dbReference type="PANTHER" id="PTHR46090">
    <property type="entry name" value="ADP-RIBOSYLATION FACTOR-LIKE PROTEIN 13B"/>
    <property type="match status" value="1"/>
</dbReference>
<dbReference type="Proteomes" id="UP000077115">
    <property type="component" value="Unassembled WGS sequence"/>
</dbReference>
<dbReference type="EMBL" id="DS022301">
    <property type="protein sequence ID" value="OAJ37936.1"/>
    <property type="molecule type" value="Genomic_DNA"/>
</dbReference>
<evidence type="ECO:0000313" key="5">
    <source>
        <dbReference type="EMBL" id="OAJ37936.1"/>
    </source>
</evidence>
<reference evidence="5 6" key="2">
    <citation type="submission" date="2016-05" db="EMBL/GenBank/DDBJ databases">
        <title>Lineage-specific infection strategies underlie the spectrum of fungal disease in amphibians.</title>
        <authorList>
            <person name="Cuomo C.A."/>
            <person name="Farrer R.A."/>
            <person name="James T."/>
            <person name="Longcore J."/>
            <person name="Birren B."/>
        </authorList>
    </citation>
    <scope>NUCLEOTIDE SEQUENCE [LARGE SCALE GENOMIC DNA]</scope>
    <source>
        <strain evidence="5 6">JEL423</strain>
    </source>
</reference>
<sequence>MYCSPCSLTIPVFGIDGAGKSSLIYRLKGDISKPPPTGWGFSTTQITTCVQLQPSTKQPACLGFINPIPFCCTKKKTIRMNLYDLGGLESIRAIWKNYLAEAHGYVYVIDGLDLTRLGESVQALKDIYSFPKMQGKPLLIKLIRIEEI</sequence>
<dbReference type="STRING" id="403673.A0A177WDS2"/>
<evidence type="ECO:0000256" key="1">
    <source>
        <dbReference type="ARBA" id="ARBA00022741"/>
    </source>
</evidence>
<gene>
    <name evidence="5" type="ORF">BDEG_21907</name>
</gene>
<keyword evidence="2 3" id="KW-0342">GTP-binding</keyword>
<feature type="binding site" evidence="3">
    <location>
        <begin position="14"/>
        <end position="21"/>
    </location>
    <ligand>
        <name>GTP</name>
        <dbReference type="ChEBI" id="CHEBI:37565"/>
    </ligand>
</feature>
<evidence type="ECO:0000313" key="6">
    <source>
        <dbReference type="Proteomes" id="UP000077115"/>
    </source>
</evidence>
<dbReference type="GO" id="GO:0003924">
    <property type="term" value="F:GTPase activity"/>
    <property type="evidence" value="ECO:0007669"/>
    <property type="project" value="InterPro"/>
</dbReference>
<protein>
    <submittedName>
        <fullName evidence="5">Uncharacterized protein</fullName>
    </submittedName>
</protein>
<dbReference type="Pfam" id="PF00025">
    <property type="entry name" value="Arf"/>
    <property type="match status" value="1"/>
</dbReference>
<accession>A0A177WDS2</accession>
<dbReference type="GO" id="GO:0046872">
    <property type="term" value="F:metal ion binding"/>
    <property type="evidence" value="ECO:0007669"/>
    <property type="project" value="UniProtKB-KW"/>
</dbReference>
<keyword evidence="4" id="KW-0479">Metal-binding</keyword>
<dbReference type="InterPro" id="IPR051995">
    <property type="entry name" value="Ciliary_GTPase"/>
</dbReference>
<dbReference type="PANTHER" id="PTHR46090:SF2">
    <property type="entry name" value="ADP-RIBOSYLATION FACTOR-LIKE PROTEIN 13B"/>
    <property type="match status" value="1"/>
</dbReference>
<dbReference type="OrthoDB" id="14717at2759"/>
<evidence type="ECO:0000256" key="2">
    <source>
        <dbReference type="ARBA" id="ARBA00023134"/>
    </source>
</evidence>
<reference evidence="5 6" key="1">
    <citation type="submission" date="2006-10" db="EMBL/GenBank/DDBJ databases">
        <title>The Genome Sequence of Batrachochytrium dendrobatidis JEL423.</title>
        <authorList>
            <consortium name="The Broad Institute Genome Sequencing Platform"/>
            <person name="Birren B."/>
            <person name="Lander E."/>
            <person name="Galagan J."/>
            <person name="Cuomo C."/>
            <person name="Devon K."/>
            <person name="Jaffe D."/>
            <person name="Butler J."/>
            <person name="Alvarez P."/>
            <person name="Gnerre S."/>
            <person name="Grabherr M."/>
            <person name="Kleber M."/>
            <person name="Mauceli E."/>
            <person name="Brockman W."/>
            <person name="Young S."/>
            <person name="LaButti K."/>
            <person name="Sykes S."/>
            <person name="DeCaprio D."/>
            <person name="Crawford M."/>
            <person name="Koehrsen M."/>
            <person name="Engels R."/>
            <person name="Montgomery P."/>
            <person name="Pearson M."/>
            <person name="Howarth C."/>
            <person name="Larson L."/>
            <person name="White J."/>
            <person name="O'Leary S."/>
            <person name="Kodira C."/>
            <person name="Zeng Q."/>
            <person name="Yandava C."/>
            <person name="Alvarado L."/>
            <person name="Longcore J."/>
            <person name="James T."/>
        </authorList>
    </citation>
    <scope>NUCLEOTIDE SEQUENCE [LARGE SCALE GENOMIC DNA]</scope>
    <source>
        <strain evidence="5 6">JEL423</strain>
    </source>
</reference>
<dbReference type="GO" id="GO:0005525">
    <property type="term" value="F:GTP binding"/>
    <property type="evidence" value="ECO:0007669"/>
    <property type="project" value="UniProtKB-KW"/>
</dbReference>
<keyword evidence="1 3" id="KW-0547">Nucleotide-binding</keyword>